<comment type="caution">
    <text evidence="2">The sequence shown here is derived from an EMBL/GenBank/DDBJ whole genome shotgun (WGS) entry which is preliminary data.</text>
</comment>
<evidence type="ECO:0000313" key="2">
    <source>
        <dbReference type="EMBL" id="MCR6098602.1"/>
    </source>
</evidence>
<feature type="transmembrane region" description="Helical" evidence="1">
    <location>
        <begin position="6"/>
        <end position="25"/>
    </location>
</feature>
<evidence type="ECO:0000256" key="1">
    <source>
        <dbReference type="SAM" id="Phobius"/>
    </source>
</evidence>
<name>A0A9Q4B5C5_SALAG</name>
<organism evidence="2 3">
    <name type="scientific">Salipaludibacillus agaradhaerens</name>
    <name type="common">Bacillus agaradhaerens</name>
    <dbReference type="NCBI Taxonomy" id="76935"/>
    <lineage>
        <taxon>Bacteria</taxon>
        <taxon>Bacillati</taxon>
        <taxon>Bacillota</taxon>
        <taxon>Bacilli</taxon>
        <taxon>Bacillales</taxon>
        <taxon>Bacillaceae</taxon>
    </lineage>
</organism>
<reference evidence="2" key="1">
    <citation type="submission" date="2020-06" db="EMBL/GenBank/DDBJ databases">
        <title>Insight into the genomes of haloalkaliphilic bacilli from Kenyan soda lakes.</title>
        <authorList>
            <person name="Mwirichia R."/>
            <person name="Villamizar G.C."/>
            <person name="Poehlein A."/>
            <person name="Mugweru J."/>
            <person name="Kipnyargis A."/>
            <person name="Kiplimo D."/>
            <person name="Orwa P."/>
            <person name="Daniel R."/>
        </authorList>
    </citation>
    <scope>NUCLEOTIDE SEQUENCE</scope>
    <source>
        <strain evidence="2">B1096_S55</strain>
    </source>
</reference>
<evidence type="ECO:0000313" key="3">
    <source>
        <dbReference type="Proteomes" id="UP001057753"/>
    </source>
</evidence>
<proteinExistence type="predicted"/>
<sequence>MTKIKISVTLGVLFIILYIVINSVFDFNRHTISYLPDVDKTYTYEYPVTDLTIDLKVEELSGENTEKALYEQIGAGGIYLKGTATFQSGGDLEIEFGGNNEVDVLQLVSNHRNEIVLEKPITKGKEWETESLNANLSASVTETYTVIDVLETFETPAGNVRNVAVIERSYSSQQISTDYFYIAENIGLIKWDNLVNGETEEYKRLIDMTE</sequence>
<dbReference type="OrthoDB" id="1683231at2"/>
<dbReference type="Proteomes" id="UP001057753">
    <property type="component" value="Unassembled WGS sequence"/>
</dbReference>
<keyword evidence="1" id="KW-0812">Transmembrane</keyword>
<keyword evidence="1" id="KW-0472">Membrane</keyword>
<accession>A0A9Q4B5C5</accession>
<keyword evidence="3" id="KW-1185">Reference proteome</keyword>
<protein>
    <submittedName>
        <fullName evidence="2">Uncharacterized protein</fullName>
    </submittedName>
</protein>
<gene>
    <name evidence="2" type="ORF">HXA33_19015</name>
</gene>
<dbReference type="RefSeq" id="WP_078578896.1">
    <property type="nucleotide sequence ID" value="NZ_JABXYM010000002.1"/>
</dbReference>
<keyword evidence="1" id="KW-1133">Transmembrane helix</keyword>
<dbReference type="AlphaFoldDB" id="A0A9Q4B5C5"/>
<dbReference type="EMBL" id="JABXYM010000002">
    <property type="protein sequence ID" value="MCR6098602.1"/>
    <property type="molecule type" value="Genomic_DNA"/>
</dbReference>